<dbReference type="PATRIC" id="fig|1214179.4.peg.1443"/>
<name>A0A075SER8_STRSU</name>
<reference evidence="1 2" key="1">
    <citation type="journal article" date="2014" name="Genome Announc.">
        <title>Whole-Genome Sequence of Streptococcus suis Serotype 4 Reference Strain 6407.</title>
        <authorList>
            <person name="Wang K."/>
            <person name="Chen J."/>
            <person name="Yao H."/>
            <person name="Lu C."/>
        </authorList>
    </citation>
    <scope>NUCLEOTIDE SEQUENCE [LARGE SCALE GENOMIC DNA]</scope>
    <source>
        <strain evidence="1">6407</strain>
    </source>
</reference>
<gene>
    <name evidence="1" type="ORF">ID09_07340</name>
</gene>
<dbReference type="AlphaFoldDB" id="A0A075SER8"/>
<protein>
    <submittedName>
        <fullName evidence="1">Uncharacterized protein</fullName>
    </submittedName>
</protein>
<evidence type="ECO:0000313" key="2">
    <source>
        <dbReference type="Proteomes" id="UP000028185"/>
    </source>
</evidence>
<dbReference type="EMBL" id="CP008921">
    <property type="protein sequence ID" value="AIG43847.1"/>
    <property type="molecule type" value="Genomic_DNA"/>
</dbReference>
<proteinExistence type="predicted"/>
<dbReference type="HOGENOM" id="CLU_2902507_0_0_9"/>
<dbReference type="Proteomes" id="UP000028185">
    <property type="component" value="Chromosome"/>
</dbReference>
<evidence type="ECO:0000313" key="1">
    <source>
        <dbReference type="EMBL" id="AIG43847.1"/>
    </source>
</evidence>
<dbReference type="RefSeq" id="WP_024390560.1">
    <property type="nucleotide sequence ID" value="NZ_ALLE01000003.1"/>
</dbReference>
<organism evidence="1 2">
    <name type="scientific">Streptococcus suis 6407</name>
    <dbReference type="NCBI Taxonomy" id="1214179"/>
    <lineage>
        <taxon>Bacteria</taxon>
        <taxon>Bacillati</taxon>
        <taxon>Bacillota</taxon>
        <taxon>Bacilli</taxon>
        <taxon>Lactobacillales</taxon>
        <taxon>Streptococcaceae</taxon>
        <taxon>Streptococcus</taxon>
    </lineage>
</organism>
<accession>A0A075SER8</accession>
<sequence>MRFKVLKEFTDDELGFVHRVNDIIELTKERHEQMKKNAKLQDVNLADYIEEIKTKGAEAPAK</sequence>